<feature type="domain" description="Teneurin-like YD-shell" evidence="2">
    <location>
        <begin position="139"/>
        <end position="313"/>
    </location>
</feature>
<dbReference type="InterPro" id="IPR050708">
    <property type="entry name" value="T6SS_VgrG/RHS"/>
</dbReference>
<dbReference type="AlphaFoldDB" id="A0A853JHY8"/>
<sequence>MWSYYETDHPDCAEGVGACHYRKGDLWKVTNALGQVTETLRYDGAGRPLSIKDANGVITDMEYHPRGWLIARKVRGPDDTTEADDRVTRIDYWPTGLVKRVTQPDGAYTEYGYDAAHRLTSIGDNAGNTITYTLDNAGNRIAEETRDTGGTLRQTLSRVFNQLGQLATQADAGDNPTDYTYDANGNLETVTDALDRQTLNEYDPLDRLVRTLQDVDGIEAETRFEYDALDHLTKVVDPKGLETEYSYNAFGDLLQLDSPDTGTTTYSYDEAGNRTGQVDARGQASTYAYDALNRLTGVAYAGATDQDVSYVYDVTQPGCGPDETYSIGRLTAMEDASGSTRYCYDRFGQMTRKLQVTNGQTFALRYSY</sequence>
<dbReference type="InterPro" id="IPR056823">
    <property type="entry name" value="TEN-like_YD-shell"/>
</dbReference>
<organism evidence="3 4">
    <name type="scientific">Luteimonas salinisoli</name>
    <dbReference type="NCBI Taxonomy" id="2752307"/>
    <lineage>
        <taxon>Bacteria</taxon>
        <taxon>Pseudomonadati</taxon>
        <taxon>Pseudomonadota</taxon>
        <taxon>Gammaproteobacteria</taxon>
        <taxon>Lysobacterales</taxon>
        <taxon>Lysobacteraceae</taxon>
        <taxon>Luteimonas</taxon>
    </lineage>
</organism>
<dbReference type="EMBL" id="JACCKA010000091">
    <property type="protein sequence ID" value="NZA28332.1"/>
    <property type="molecule type" value="Genomic_DNA"/>
</dbReference>
<dbReference type="InterPro" id="IPR006530">
    <property type="entry name" value="YD"/>
</dbReference>
<dbReference type="Pfam" id="PF05593">
    <property type="entry name" value="RHS_repeat"/>
    <property type="match status" value="2"/>
</dbReference>
<protein>
    <submittedName>
        <fullName evidence="3">RHS repeat protein</fullName>
    </submittedName>
</protein>
<dbReference type="Proteomes" id="UP000578091">
    <property type="component" value="Unassembled WGS sequence"/>
</dbReference>
<keyword evidence="1" id="KW-0677">Repeat</keyword>
<comment type="caution">
    <text evidence="3">The sequence shown here is derived from an EMBL/GenBank/DDBJ whole genome shotgun (WGS) entry which is preliminary data.</text>
</comment>
<proteinExistence type="predicted"/>
<gene>
    <name evidence="3" type="ORF">H0E84_18305</name>
</gene>
<evidence type="ECO:0000259" key="2">
    <source>
        <dbReference type="Pfam" id="PF25023"/>
    </source>
</evidence>
<feature type="non-terminal residue" evidence="3">
    <location>
        <position position="368"/>
    </location>
</feature>
<evidence type="ECO:0000313" key="3">
    <source>
        <dbReference type="EMBL" id="NZA28332.1"/>
    </source>
</evidence>
<reference evidence="3 4" key="1">
    <citation type="submission" date="2020-07" db="EMBL/GenBank/DDBJ databases">
        <title>Luteimonas sp. SJ-92.</title>
        <authorList>
            <person name="Huang X.-X."/>
            <person name="Xu L."/>
            <person name="Sun J.-Q."/>
        </authorList>
    </citation>
    <scope>NUCLEOTIDE SEQUENCE [LARGE SCALE GENOMIC DNA]</scope>
    <source>
        <strain evidence="3 4">SJ-92</strain>
    </source>
</reference>
<name>A0A853JHY8_9GAMM</name>
<evidence type="ECO:0000313" key="4">
    <source>
        <dbReference type="Proteomes" id="UP000578091"/>
    </source>
</evidence>
<dbReference type="InterPro" id="IPR031325">
    <property type="entry name" value="RHS_repeat"/>
</dbReference>
<keyword evidence="4" id="KW-1185">Reference proteome</keyword>
<dbReference type="PANTHER" id="PTHR32305">
    <property type="match status" value="1"/>
</dbReference>
<dbReference type="Pfam" id="PF25023">
    <property type="entry name" value="TEN_YD-shell"/>
    <property type="match status" value="1"/>
</dbReference>
<dbReference type="PANTHER" id="PTHR32305:SF15">
    <property type="entry name" value="PROTEIN RHSA-RELATED"/>
    <property type="match status" value="1"/>
</dbReference>
<evidence type="ECO:0000256" key="1">
    <source>
        <dbReference type="ARBA" id="ARBA00022737"/>
    </source>
</evidence>
<accession>A0A853JHY8</accession>
<dbReference type="Gene3D" id="2.180.10.10">
    <property type="entry name" value="RHS repeat-associated core"/>
    <property type="match status" value="1"/>
</dbReference>
<dbReference type="NCBIfam" id="TIGR01643">
    <property type="entry name" value="YD_repeat_2x"/>
    <property type="match status" value="5"/>
</dbReference>